<dbReference type="KEGG" id="tpsc:RBB77_08320"/>
<reference evidence="2" key="2">
    <citation type="journal article" date="2024" name="Environ. Microbiol.">
        <title>Genome analysis and description of Tunturibacter gen. nov. expands the diversity of Terriglobia in tundra soils.</title>
        <authorList>
            <person name="Messyasz A."/>
            <person name="Mannisto M.K."/>
            <person name="Kerkhof L.J."/>
            <person name="Haggblom M.M."/>
        </authorList>
    </citation>
    <scope>NUCLEOTIDE SEQUENCE</scope>
    <source>
        <strain evidence="2">X5P6</strain>
    </source>
</reference>
<dbReference type="PANTHER" id="PTHR38463:SF1">
    <property type="entry name" value="STRESS RESPONSE PROTEIN YSNF"/>
    <property type="match status" value="1"/>
</dbReference>
<protein>
    <submittedName>
        <fullName evidence="2">YsnF/AvaK domain-containing protein</fullName>
    </submittedName>
</protein>
<dbReference type="InterPro" id="IPR019060">
    <property type="entry name" value="DUF2382"/>
</dbReference>
<organism evidence="2">
    <name type="scientific">Tunturiibacter psychrotolerans</name>
    <dbReference type="NCBI Taxonomy" id="3069686"/>
    <lineage>
        <taxon>Bacteria</taxon>
        <taxon>Pseudomonadati</taxon>
        <taxon>Acidobacteriota</taxon>
        <taxon>Terriglobia</taxon>
        <taxon>Terriglobales</taxon>
        <taxon>Acidobacteriaceae</taxon>
        <taxon>Tunturiibacter</taxon>
    </lineage>
</organism>
<sequence length="271" mass="29221">MSNFEKIVTLFDTAEHAQAAETNLQHAGFSDGDISILSGSDLPKAGDALREPGLWHRMFGSDIAQHEATVYAKAVESGGVVLTLRAAEADVPKAMAILNQHKLVDVTDRAVDTGVISKASAATLAASTAVAAAVPTKPVTADLGKNEVIRLAEEHLEVGKRLVEEGTTRIRRFVTETPVEKQVTLHEEHAEVVRRAVSDPNFVKDIDWSDQTIEVLETSEQAVVSKSARVAEEVVVGKTGSNRVETVHDTVRRQQVEVERVPGKNPPAART</sequence>
<dbReference type="AlphaFoldDB" id="A0AAU7ZVD3"/>
<dbReference type="EMBL" id="CP132942">
    <property type="protein sequence ID" value="XCB34888.1"/>
    <property type="molecule type" value="Genomic_DNA"/>
</dbReference>
<feature type="domain" description="DUF2382" evidence="1">
    <location>
        <begin position="149"/>
        <end position="258"/>
    </location>
</feature>
<dbReference type="RefSeq" id="WP_353066425.1">
    <property type="nucleotide sequence ID" value="NZ_CP132942.1"/>
</dbReference>
<evidence type="ECO:0000313" key="2">
    <source>
        <dbReference type="EMBL" id="XCB34888.1"/>
    </source>
</evidence>
<reference evidence="2" key="1">
    <citation type="submission" date="2023-08" db="EMBL/GenBank/DDBJ databases">
        <authorList>
            <person name="Messyasz A."/>
            <person name="Mannisto M.K."/>
            <person name="Kerkhof L.J."/>
            <person name="Haggblom M."/>
        </authorList>
    </citation>
    <scope>NUCLEOTIDE SEQUENCE</scope>
    <source>
        <strain evidence="2">X5P6</strain>
    </source>
</reference>
<dbReference type="InterPro" id="IPR052967">
    <property type="entry name" value="Stress_Response_Assoc"/>
</dbReference>
<accession>A0AAU7ZVD3</accession>
<proteinExistence type="predicted"/>
<dbReference type="Pfam" id="PF09557">
    <property type="entry name" value="DUF2382"/>
    <property type="match status" value="1"/>
</dbReference>
<gene>
    <name evidence="2" type="ORF">RBB77_08320</name>
</gene>
<dbReference type="PANTHER" id="PTHR38463">
    <property type="entry name" value="STRESS RESPONSE PROTEIN YSNF"/>
    <property type="match status" value="1"/>
</dbReference>
<evidence type="ECO:0000259" key="1">
    <source>
        <dbReference type="Pfam" id="PF09557"/>
    </source>
</evidence>
<name>A0AAU7ZVD3_9BACT</name>